<dbReference type="AlphaFoldDB" id="A0A2T7NHH2"/>
<feature type="region of interest" description="Disordered" evidence="1">
    <location>
        <begin position="54"/>
        <end position="88"/>
    </location>
</feature>
<name>A0A2T7NHH2_POMCA</name>
<organism evidence="2 3">
    <name type="scientific">Pomacea canaliculata</name>
    <name type="common">Golden apple snail</name>
    <dbReference type="NCBI Taxonomy" id="400727"/>
    <lineage>
        <taxon>Eukaryota</taxon>
        <taxon>Metazoa</taxon>
        <taxon>Spiralia</taxon>
        <taxon>Lophotrochozoa</taxon>
        <taxon>Mollusca</taxon>
        <taxon>Gastropoda</taxon>
        <taxon>Caenogastropoda</taxon>
        <taxon>Architaenioglossa</taxon>
        <taxon>Ampullarioidea</taxon>
        <taxon>Ampullariidae</taxon>
        <taxon>Pomacea</taxon>
    </lineage>
</organism>
<comment type="caution">
    <text evidence="2">The sequence shown here is derived from an EMBL/GenBank/DDBJ whole genome shotgun (WGS) entry which is preliminary data.</text>
</comment>
<feature type="region of interest" description="Disordered" evidence="1">
    <location>
        <begin position="1"/>
        <end position="37"/>
    </location>
</feature>
<proteinExistence type="predicted"/>
<evidence type="ECO:0000256" key="1">
    <source>
        <dbReference type="SAM" id="MobiDB-lite"/>
    </source>
</evidence>
<sequence>MLFEPHHTAPPSGLLPANPAPDRHVRGQHEHPGVSLPEGIRKAPLVLSYPFTPPPPPLLELSLPPPLSPAPTPPQSKLSPAPTPEKAPTTIAGCEWAVLRCCRPEVELGDSRGQ</sequence>
<dbReference type="Proteomes" id="UP000245119">
    <property type="component" value="Linkage Group LG12"/>
</dbReference>
<feature type="compositionally biased region" description="Basic and acidic residues" evidence="1">
    <location>
        <begin position="21"/>
        <end position="32"/>
    </location>
</feature>
<dbReference type="EMBL" id="PZQS01000012">
    <property type="protein sequence ID" value="PVD20623.1"/>
    <property type="molecule type" value="Genomic_DNA"/>
</dbReference>
<gene>
    <name evidence="2" type="ORF">C0Q70_18781</name>
</gene>
<keyword evidence="3" id="KW-1185">Reference proteome</keyword>
<accession>A0A2T7NHH2</accession>
<protein>
    <submittedName>
        <fullName evidence="2">Uncharacterized protein</fullName>
    </submittedName>
</protein>
<evidence type="ECO:0000313" key="3">
    <source>
        <dbReference type="Proteomes" id="UP000245119"/>
    </source>
</evidence>
<evidence type="ECO:0000313" key="2">
    <source>
        <dbReference type="EMBL" id="PVD20623.1"/>
    </source>
</evidence>
<reference evidence="2 3" key="1">
    <citation type="submission" date="2018-04" db="EMBL/GenBank/DDBJ databases">
        <title>The genome of golden apple snail Pomacea canaliculata provides insight into stress tolerance and invasive adaptation.</title>
        <authorList>
            <person name="Liu C."/>
            <person name="Liu B."/>
            <person name="Ren Y."/>
            <person name="Zhang Y."/>
            <person name="Wang H."/>
            <person name="Li S."/>
            <person name="Jiang F."/>
            <person name="Yin L."/>
            <person name="Zhang G."/>
            <person name="Qian W."/>
            <person name="Fan W."/>
        </authorList>
    </citation>
    <scope>NUCLEOTIDE SEQUENCE [LARGE SCALE GENOMIC DNA]</scope>
    <source>
        <strain evidence="2">SZHN2017</strain>
        <tissue evidence="2">Muscle</tissue>
    </source>
</reference>
<feature type="compositionally biased region" description="Pro residues" evidence="1">
    <location>
        <begin position="54"/>
        <end position="74"/>
    </location>
</feature>